<protein>
    <submittedName>
        <fullName evidence="1">Uncharacterized protein</fullName>
    </submittedName>
</protein>
<evidence type="ECO:0000313" key="2">
    <source>
        <dbReference type="Proteomes" id="UP000011676"/>
    </source>
</evidence>
<dbReference type="Proteomes" id="UP000011676">
    <property type="component" value="Unassembled WGS sequence"/>
</dbReference>
<reference evidence="1 2" key="1">
    <citation type="journal article" date="2013" name="Mol. Biol. Evol.">
        <title>Evolutionary and population genomics of the cavity causing bacteria Streptococcus mutans.</title>
        <authorList>
            <person name="Cornejo O.E."/>
            <person name="Lefebure T."/>
            <person name="Pavinski Bitar P.D."/>
            <person name="Lang P."/>
            <person name="Richards V.P."/>
            <person name="Eilertson K."/>
            <person name="Do T."/>
            <person name="Beighton D."/>
            <person name="Zeng L."/>
            <person name="Ahn S.J."/>
            <person name="Burne R.A."/>
            <person name="Siepel A."/>
            <person name="Bustamante C.D."/>
            <person name="Stanhope M.J."/>
        </authorList>
    </citation>
    <scope>NUCLEOTIDE SEQUENCE [LARGE SCALE GENOMIC DNA]</scope>
    <source>
        <strain evidence="1 2">SM6</strain>
    </source>
</reference>
<dbReference type="AlphaFoldDB" id="A0A829BSJ0"/>
<evidence type="ECO:0000313" key="1">
    <source>
        <dbReference type="EMBL" id="EMC25735.1"/>
    </source>
</evidence>
<name>A0A829BSJ0_STRMG</name>
<proteinExistence type="predicted"/>
<accession>A0A829BSJ0</accession>
<dbReference type="EMBL" id="AHSR01000002">
    <property type="protein sequence ID" value="EMC25735.1"/>
    <property type="molecule type" value="Genomic_DNA"/>
</dbReference>
<sequence length="58" mass="6615">MSALENEQEIMYGTAYLVLKKLRHIPMKSLALQSLFSMLQYFLCEIAAGEYGARQQVS</sequence>
<gene>
    <name evidence="1" type="ORF">SMU82_00385</name>
</gene>
<comment type="caution">
    <text evidence="1">The sequence shown here is derived from an EMBL/GenBank/DDBJ whole genome shotgun (WGS) entry which is preliminary data.</text>
</comment>
<organism evidence="1 2">
    <name type="scientific">Streptococcus mutans SM6</name>
    <dbReference type="NCBI Taxonomy" id="857119"/>
    <lineage>
        <taxon>Bacteria</taxon>
        <taxon>Bacillati</taxon>
        <taxon>Bacillota</taxon>
        <taxon>Bacilli</taxon>
        <taxon>Lactobacillales</taxon>
        <taxon>Streptococcaceae</taxon>
        <taxon>Streptococcus</taxon>
    </lineage>
</organism>